<dbReference type="Proteomes" id="UP001352852">
    <property type="component" value="Unassembled WGS sequence"/>
</dbReference>
<evidence type="ECO:0000313" key="4">
    <source>
        <dbReference type="Proteomes" id="UP001352852"/>
    </source>
</evidence>
<keyword evidence="1" id="KW-0853">WD repeat</keyword>
<keyword evidence="4" id="KW-1185">Reference proteome</keyword>
<evidence type="ECO:0000313" key="3">
    <source>
        <dbReference type="EMBL" id="MED6269229.1"/>
    </source>
</evidence>
<reference evidence="3 4" key="1">
    <citation type="submission" date="2021-06" db="EMBL/GenBank/DDBJ databases">
        <authorList>
            <person name="Palmer J.M."/>
        </authorList>
    </citation>
    <scope>NUCLEOTIDE SEQUENCE [LARGE SCALE GENOMIC DNA]</scope>
    <source>
        <strain evidence="3 4">CL_MEX2019</strain>
        <tissue evidence="3">Muscle</tissue>
    </source>
</reference>
<dbReference type="SUPFAM" id="SSF50998">
    <property type="entry name" value="Quinoprotein alcohol dehydrogenase-like"/>
    <property type="match status" value="1"/>
</dbReference>
<feature type="non-terminal residue" evidence="3">
    <location>
        <position position="176"/>
    </location>
</feature>
<dbReference type="InterPro" id="IPR050630">
    <property type="entry name" value="WD_repeat_EMAP"/>
</dbReference>
<dbReference type="Gene3D" id="2.130.10.10">
    <property type="entry name" value="YVTN repeat-like/Quinoprotein amine dehydrogenase"/>
    <property type="match status" value="1"/>
</dbReference>
<evidence type="ECO:0000256" key="2">
    <source>
        <dbReference type="ARBA" id="ARBA00022737"/>
    </source>
</evidence>
<dbReference type="PANTHER" id="PTHR13720:SF11">
    <property type="entry name" value="ECHINODERM MICROTUBULE-ASSOCIATED PROTEIN-LIKE 4"/>
    <property type="match status" value="1"/>
</dbReference>
<dbReference type="PANTHER" id="PTHR13720">
    <property type="entry name" value="WD-40 REPEAT PROTEIN"/>
    <property type="match status" value="1"/>
</dbReference>
<sequence>MHSGSLLLMLSGTHGRAVGFSHSSIQRAVPDVRSRPAGVSLELCGSQSAVEPHSGGTWTLCRVPSQWVRGRHWNTLRKVSNNISADCFCLTAVLLGLFGSDWLLCGVTYSVPPRWFVLDAETSDLVGIHTDGNEQLSVMRFSVDGSMLAVGSHDNFIYLYNVSERGRKYSRYGKCT</sequence>
<protein>
    <submittedName>
        <fullName evidence="3">Uncharacterized protein</fullName>
    </submittedName>
</protein>
<dbReference type="InterPro" id="IPR011047">
    <property type="entry name" value="Quinoprotein_ADH-like_sf"/>
</dbReference>
<evidence type="ECO:0000256" key="1">
    <source>
        <dbReference type="ARBA" id="ARBA00022574"/>
    </source>
</evidence>
<dbReference type="EMBL" id="JAHUTJ010013078">
    <property type="protein sequence ID" value="MED6269229.1"/>
    <property type="molecule type" value="Genomic_DNA"/>
</dbReference>
<accession>A0ABU7D5H7</accession>
<organism evidence="3 4">
    <name type="scientific">Characodon lateralis</name>
    <dbReference type="NCBI Taxonomy" id="208331"/>
    <lineage>
        <taxon>Eukaryota</taxon>
        <taxon>Metazoa</taxon>
        <taxon>Chordata</taxon>
        <taxon>Craniata</taxon>
        <taxon>Vertebrata</taxon>
        <taxon>Euteleostomi</taxon>
        <taxon>Actinopterygii</taxon>
        <taxon>Neopterygii</taxon>
        <taxon>Teleostei</taxon>
        <taxon>Neoteleostei</taxon>
        <taxon>Acanthomorphata</taxon>
        <taxon>Ovalentaria</taxon>
        <taxon>Atherinomorphae</taxon>
        <taxon>Cyprinodontiformes</taxon>
        <taxon>Goodeidae</taxon>
        <taxon>Characodon</taxon>
    </lineage>
</organism>
<gene>
    <name evidence="3" type="ORF">CHARACLAT_031081</name>
</gene>
<dbReference type="InterPro" id="IPR015943">
    <property type="entry name" value="WD40/YVTN_repeat-like_dom_sf"/>
</dbReference>
<comment type="caution">
    <text evidence="3">The sequence shown here is derived from an EMBL/GenBank/DDBJ whole genome shotgun (WGS) entry which is preliminary data.</text>
</comment>
<proteinExistence type="predicted"/>
<keyword evidence="2" id="KW-0677">Repeat</keyword>
<name>A0ABU7D5H7_9TELE</name>